<name>A0A5B2XSE0_9PSEU</name>
<dbReference type="Pfam" id="PF07730">
    <property type="entry name" value="HisKA_3"/>
    <property type="match status" value="1"/>
</dbReference>
<keyword evidence="8" id="KW-0902">Two-component regulatory system</keyword>
<evidence type="ECO:0000256" key="5">
    <source>
        <dbReference type="ARBA" id="ARBA00022741"/>
    </source>
</evidence>
<reference evidence="14 15" key="2">
    <citation type="submission" date="2019-09" db="EMBL/GenBank/DDBJ databases">
        <authorList>
            <person name="Jin C."/>
        </authorList>
    </citation>
    <scope>NUCLEOTIDE SEQUENCE [LARGE SCALE GENOMIC DNA]</scope>
    <source>
        <strain evidence="14 15">AN110305</strain>
    </source>
</reference>
<evidence type="ECO:0000256" key="2">
    <source>
        <dbReference type="ARBA" id="ARBA00012438"/>
    </source>
</evidence>
<evidence type="ECO:0000256" key="9">
    <source>
        <dbReference type="SAM" id="MobiDB-lite"/>
    </source>
</evidence>
<evidence type="ECO:0000259" key="13">
    <source>
        <dbReference type="Pfam" id="PF13796"/>
    </source>
</evidence>
<proteinExistence type="predicted"/>
<feature type="region of interest" description="Disordered" evidence="9">
    <location>
        <begin position="1"/>
        <end position="24"/>
    </location>
</feature>
<feature type="transmembrane region" description="Helical" evidence="10">
    <location>
        <begin position="155"/>
        <end position="188"/>
    </location>
</feature>
<keyword evidence="7" id="KW-0067">ATP-binding</keyword>
<dbReference type="Pfam" id="PF02518">
    <property type="entry name" value="HATPase_c"/>
    <property type="match status" value="1"/>
</dbReference>
<evidence type="ECO:0000256" key="6">
    <source>
        <dbReference type="ARBA" id="ARBA00022777"/>
    </source>
</evidence>
<comment type="caution">
    <text evidence="14">The sequence shown here is derived from an EMBL/GenBank/DDBJ whole genome shotgun (WGS) entry which is preliminary data.</text>
</comment>
<dbReference type="Proteomes" id="UP000323454">
    <property type="component" value="Unassembled WGS sequence"/>
</dbReference>
<organism evidence="14 15">
    <name type="scientific">Solihabitans fulvus</name>
    <dbReference type="NCBI Taxonomy" id="1892852"/>
    <lineage>
        <taxon>Bacteria</taxon>
        <taxon>Bacillati</taxon>
        <taxon>Actinomycetota</taxon>
        <taxon>Actinomycetes</taxon>
        <taxon>Pseudonocardiales</taxon>
        <taxon>Pseudonocardiaceae</taxon>
        <taxon>Solihabitans</taxon>
    </lineage>
</organism>
<evidence type="ECO:0000259" key="12">
    <source>
        <dbReference type="Pfam" id="PF07730"/>
    </source>
</evidence>
<dbReference type="GO" id="GO:0000155">
    <property type="term" value="F:phosphorelay sensor kinase activity"/>
    <property type="evidence" value="ECO:0007669"/>
    <property type="project" value="InterPro"/>
</dbReference>
<dbReference type="InterPro" id="IPR025828">
    <property type="entry name" value="Put_sensor_dom"/>
</dbReference>
<evidence type="ECO:0000256" key="10">
    <source>
        <dbReference type="SAM" id="Phobius"/>
    </source>
</evidence>
<reference evidence="14 15" key="1">
    <citation type="submission" date="2019-09" db="EMBL/GenBank/DDBJ databases">
        <title>Goodfellowia gen. nov., a new genus of the Pseudonocardineae related to Actinoalloteichus, containing Goodfellowia coeruleoviolacea gen. nov., comb. nov. gen. nov., comb. nov.</title>
        <authorList>
            <person name="Labeda D."/>
        </authorList>
    </citation>
    <scope>NUCLEOTIDE SEQUENCE [LARGE SCALE GENOMIC DNA]</scope>
    <source>
        <strain evidence="14 15">AN110305</strain>
    </source>
</reference>
<feature type="transmembrane region" description="Helical" evidence="10">
    <location>
        <begin position="92"/>
        <end position="110"/>
    </location>
</feature>
<comment type="catalytic activity">
    <reaction evidence="1">
        <text>ATP + protein L-histidine = ADP + protein N-phospho-L-histidine.</text>
        <dbReference type="EC" id="2.7.13.3"/>
    </reaction>
</comment>
<dbReference type="AlphaFoldDB" id="A0A5B2XSE0"/>
<dbReference type="OrthoDB" id="5242012at2"/>
<dbReference type="Gene3D" id="3.30.565.10">
    <property type="entry name" value="Histidine kinase-like ATPase, C-terminal domain"/>
    <property type="match status" value="1"/>
</dbReference>
<keyword evidence="10" id="KW-0472">Membrane</keyword>
<dbReference type="GO" id="GO:0005524">
    <property type="term" value="F:ATP binding"/>
    <property type="evidence" value="ECO:0007669"/>
    <property type="project" value="UniProtKB-KW"/>
</dbReference>
<feature type="domain" description="Putative sensor" evidence="13">
    <location>
        <begin position="67"/>
        <end position="240"/>
    </location>
</feature>
<dbReference type="Gene3D" id="1.20.5.1930">
    <property type="match status" value="1"/>
</dbReference>
<feature type="domain" description="Signal transduction histidine kinase subgroup 3 dimerisation and phosphoacceptor" evidence="12">
    <location>
        <begin position="273"/>
        <end position="337"/>
    </location>
</feature>
<dbReference type="GO" id="GO:0046983">
    <property type="term" value="F:protein dimerization activity"/>
    <property type="evidence" value="ECO:0007669"/>
    <property type="project" value="InterPro"/>
</dbReference>
<evidence type="ECO:0000256" key="7">
    <source>
        <dbReference type="ARBA" id="ARBA00022840"/>
    </source>
</evidence>
<dbReference type="InterPro" id="IPR003594">
    <property type="entry name" value="HATPase_dom"/>
</dbReference>
<dbReference type="InterPro" id="IPR011712">
    <property type="entry name" value="Sig_transdc_His_kin_sub3_dim/P"/>
</dbReference>
<evidence type="ECO:0000256" key="3">
    <source>
        <dbReference type="ARBA" id="ARBA00022553"/>
    </source>
</evidence>
<keyword evidence="3" id="KW-0597">Phosphoprotein</keyword>
<dbReference type="PANTHER" id="PTHR24421:SF10">
    <property type="entry name" value="NITRATE_NITRITE SENSOR PROTEIN NARQ"/>
    <property type="match status" value="1"/>
</dbReference>
<dbReference type="Pfam" id="PF13796">
    <property type="entry name" value="Sensor"/>
    <property type="match status" value="1"/>
</dbReference>
<evidence type="ECO:0000256" key="8">
    <source>
        <dbReference type="ARBA" id="ARBA00023012"/>
    </source>
</evidence>
<protein>
    <recommendedName>
        <fullName evidence="2">histidine kinase</fullName>
        <ecNumber evidence="2">2.7.13.3</ecNumber>
    </recommendedName>
</protein>
<keyword evidence="6 14" id="KW-0418">Kinase</keyword>
<keyword evidence="5" id="KW-0547">Nucleotide-binding</keyword>
<evidence type="ECO:0000313" key="14">
    <source>
        <dbReference type="EMBL" id="KAA2266025.1"/>
    </source>
</evidence>
<dbReference type="CDD" id="cd16917">
    <property type="entry name" value="HATPase_UhpB-NarQ-NarX-like"/>
    <property type="match status" value="1"/>
</dbReference>
<dbReference type="GO" id="GO:0016020">
    <property type="term" value="C:membrane"/>
    <property type="evidence" value="ECO:0007669"/>
    <property type="project" value="InterPro"/>
</dbReference>
<dbReference type="InterPro" id="IPR050482">
    <property type="entry name" value="Sensor_HK_TwoCompSys"/>
</dbReference>
<dbReference type="EC" id="2.7.13.3" evidence="2"/>
<feature type="domain" description="Histidine kinase/HSP90-like ATPase" evidence="11">
    <location>
        <begin position="382"/>
        <end position="464"/>
    </location>
</feature>
<keyword evidence="15" id="KW-1185">Reference proteome</keyword>
<dbReference type="EMBL" id="VUOB01000003">
    <property type="protein sequence ID" value="KAA2266025.1"/>
    <property type="molecule type" value="Genomic_DNA"/>
</dbReference>
<evidence type="ECO:0000256" key="1">
    <source>
        <dbReference type="ARBA" id="ARBA00000085"/>
    </source>
</evidence>
<gene>
    <name evidence="14" type="ORF">F0L68_02550</name>
</gene>
<dbReference type="SUPFAM" id="SSF55874">
    <property type="entry name" value="ATPase domain of HSP90 chaperone/DNA topoisomerase II/histidine kinase"/>
    <property type="match status" value="1"/>
</dbReference>
<sequence length="467" mass="50356">MTVGQRVPGQPPHGPARVGRPRPPDAVRFRRRHRVRVRRCPERQTGGVITTGFRQQVRLARRATGTLLAGLLVGLFALLLLVAWVLAAALSVLGVGLPLLLAVSTATRRLTGWERRRLGRVLDRLVPQRYRESPDATVLARVRTRLGDSATWRDVGWLLVAATVGLLLGAAVAYLALSAVNAISTPLWWWLLAPGDPVTPLPGVAVTSWPRAVATPAIGLAYLAILLFSPRVGELYAAWGARVLAPARSASLAERVDYLSRTRAEVLEAHGTELRRIERDLHDGLQAKLVNVSVYLGLLDQALEAEHPVRKFAEPARNQIQAALVELRAVVRSIYPPILSDRGLVGALRSLADDCAVPCELVADDVGDLPAAVESSAYFGASEAVTNAVRHARPTLVRIIVRRSPDTLVIRVVDNGSGGLTDVLRDGATGTGIAGIRTRMRAFDGTFTVVSPVGGPTEVRMELPCGW</sequence>
<dbReference type="InterPro" id="IPR036890">
    <property type="entry name" value="HATPase_C_sf"/>
</dbReference>
<dbReference type="PANTHER" id="PTHR24421">
    <property type="entry name" value="NITRATE/NITRITE SENSOR PROTEIN NARX-RELATED"/>
    <property type="match status" value="1"/>
</dbReference>
<accession>A0A5B2XSE0</accession>
<evidence type="ECO:0000256" key="4">
    <source>
        <dbReference type="ARBA" id="ARBA00022679"/>
    </source>
</evidence>
<keyword evidence="10" id="KW-1133">Transmembrane helix</keyword>
<keyword evidence="10" id="KW-0812">Transmembrane</keyword>
<evidence type="ECO:0000313" key="15">
    <source>
        <dbReference type="Proteomes" id="UP000323454"/>
    </source>
</evidence>
<evidence type="ECO:0000259" key="11">
    <source>
        <dbReference type="Pfam" id="PF02518"/>
    </source>
</evidence>
<feature type="transmembrane region" description="Helical" evidence="10">
    <location>
        <begin position="63"/>
        <end position="86"/>
    </location>
</feature>
<keyword evidence="4" id="KW-0808">Transferase</keyword>